<sequence>MNTRLGAWTLPVFILLTTLTGCGMNQEPNDIPSAGTSTSSAASDELEKVSNEIYKMIAVKGEASDSHAGVMDCAGKDREQYFRVFHPWSFYPASPDQLDEAMKHLKQELPKHGWKIVQYGPDRSRNKNLTLTADNDERKSSVKITQDAKNDRPKLSLMLISGCYQIPAGQEIERF</sequence>
<dbReference type="AlphaFoldDB" id="A0A1Y2P196"/>
<name>A0A1Y2P196_STRFR</name>
<gene>
    <name evidence="1" type="ORF">BG846_01130</name>
</gene>
<dbReference type="Proteomes" id="UP000194318">
    <property type="component" value="Unassembled WGS sequence"/>
</dbReference>
<dbReference type="EMBL" id="MIFZ01000099">
    <property type="protein sequence ID" value="OSY53221.1"/>
    <property type="molecule type" value="Genomic_DNA"/>
</dbReference>
<reference evidence="1 2" key="1">
    <citation type="submission" date="2016-09" db="EMBL/GenBank/DDBJ databases">
        <title>Streptomyces fradiae DSM40063, a candidate organism with high potential of specific P450 cytochromes.</title>
        <authorList>
            <person name="Grumaz C."/>
            <person name="Vainshtein Y."/>
            <person name="Kirstahler P."/>
            <person name="Sohn K."/>
        </authorList>
    </citation>
    <scope>NUCLEOTIDE SEQUENCE [LARGE SCALE GENOMIC DNA]</scope>
    <source>
        <strain evidence="1 2">DSM 40063</strain>
    </source>
</reference>
<dbReference type="PROSITE" id="PS51257">
    <property type="entry name" value="PROKAR_LIPOPROTEIN"/>
    <property type="match status" value="1"/>
</dbReference>
<proteinExistence type="predicted"/>
<organism evidence="1 2">
    <name type="scientific">Streptomyces fradiae ATCC 10745 = DSM 40063</name>
    <dbReference type="NCBI Taxonomy" id="1319510"/>
    <lineage>
        <taxon>Bacteria</taxon>
        <taxon>Bacillati</taxon>
        <taxon>Actinomycetota</taxon>
        <taxon>Actinomycetes</taxon>
        <taxon>Kitasatosporales</taxon>
        <taxon>Streptomycetaceae</taxon>
        <taxon>Streptomyces</taxon>
    </lineage>
</organism>
<protein>
    <recommendedName>
        <fullName evidence="3">Lipoprotein</fullName>
    </recommendedName>
</protein>
<accession>A0A1Y2P196</accession>
<evidence type="ECO:0000313" key="1">
    <source>
        <dbReference type="EMBL" id="OSY53221.1"/>
    </source>
</evidence>
<evidence type="ECO:0008006" key="3">
    <source>
        <dbReference type="Google" id="ProtNLM"/>
    </source>
</evidence>
<comment type="caution">
    <text evidence="1">The sequence shown here is derived from an EMBL/GenBank/DDBJ whole genome shotgun (WGS) entry which is preliminary data.</text>
</comment>
<evidence type="ECO:0000313" key="2">
    <source>
        <dbReference type="Proteomes" id="UP000194318"/>
    </source>
</evidence>